<evidence type="ECO:0000256" key="5">
    <source>
        <dbReference type="ARBA" id="ARBA00022737"/>
    </source>
</evidence>
<protein>
    <recommendedName>
        <fullName evidence="11">Leucine-rich repeat-containing N-terminal plant-type domain-containing protein</fullName>
    </recommendedName>
</protein>
<name>A0A0D9VXS1_9ORYZ</name>
<reference evidence="13" key="2">
    <citation type="submission" date="2013-12" db="EMBL/GenBank/DDBJ databases">
        <authorList>
            <person name="Yu Y."/>
            <person name="Lee S."/>
            <person name="de Baynast K."/>
            <person name="Wissotski M."/>
            <person name="Liu L."/>
            <person name="Talag J."/>
            <person name="Goicoechea J."/>
            <person name="Angelova A."/>
            <person name="Jetty R."/>
            <person name="Kudrna D."/>
            <person name="Golser W."/>
            <person name="Rivera L."/>
            <person name="Zhang J."/>
            <person name="Wing R."/>
        </authorList>
    </citation>
    <scope>NUCLEOTIDE SEQUENCE</scope>
</reference>
<proteinExistence type="predicted"/>
<sequence length="494" mass="53502">MGKLTMSLLPIVVIFLLQCASGLTAVETDAADADYMHRLAAATGAELLLGWKANSDPCNDNWIGVSCDTYNSRNKIFQIDVRGLLAGGTLPEFDQQIGSLSQLERLDLGFNNLTGPVPAFILDRLRRLLLDGNVFSQLPHEFFRGMPQLQYFSIDDNPMLEEWGLGSDVLSLSKLTVCNASNANINGTLQVLLSNSSAFLGLAQVSFANNRLTGVVPETFITQTITKLDLRNNRLAGSINFINNFQLSIIELRLDYNHFSGPFPTDLSGFNVLSVITVAHNRLTGVVPPSLAQLSYLSWVSVSDNLLQGPLPELPSSVKTDFDVAAIRGIFCRLDGHGPCSEETGVLLSIAAAFHYPEILAMSWRRNDPCDGWLGIHCGGAGQRRVTGVNLSRFGLNGTIDQAFASLLSLEVIILSGNNISGTIPPSVAQMPSLRVLDVSNNALEGTVLRIRDDALIWVEGNNHLNVTISGTSLLEGTTPFLVFVAVIVSVFGW</sequence>
<keyword evidence="7" id="KW-0472">Membrane</keyword>
<keyword evidence="3" id="KW-0812">Transmembrane</keyword>
<dbReference type="Gene3D" id="3.80.10.10">
    <property type="entry name" value="Ribonuclease Inhibitor"/>
    <property type="match status" value="2"/>
</dbReference>
<evidence type="ECO:0000256" key="2">
    <source>
        <dbReference type="ARBA" id="ARBA00022614"/>
    </source>
</evidence>
<keyword evidence="6" id="KW-1133">Transmembrane helix</keyword>
<dbReference type="eggNOG" id="ENOG502QPQ4">
    <property type="taxonomic scope" value="Eukaryota"/>
</dbReference>
<keyword evidence="9" id="KW-0325">Glycoprotein</keyword>
<feature type="chain" id="PRO_5002348472" description="Leucine-rich repeat-containing N-terminal plant-type domain-containing protein" evidence="10">
    <location>
        <begin position="26"/>
        <end position="494"/>
    </location>
</feature>
<evidence type="ECO:0000256" key="9">
    <source>
        <dbReference type="ARBA" id="ARBA00023180"/>
    </source>
</evidence>
<evidence type="ECO:0000256" key="1">
    <source>
        <dbReference type="ARBA" id="ARBA00004167"/>
    </source>
</evidence>
<feature type="domain" description="Leucine-rich repeat-containing N-terminal plant-type" evidence="11">
    <location>
        <begin position="341"/>
        <end position="378"/>
    </location>
</feature>
<dbReference type="InterPro" id="IPR013210">
    <property type="entry name" value="LRR_N_plant-typ"/>
</dbReference>
<feature type="domain" description="Leucine-rich repeat-containing N-terminal plant-type" evidence="11">
    <location>
        <begin position="47"/>
        <end position="68"/>
    </location>
</feature>
<organism evidence="12 13">
    <name type="scientific">Leersia perrieri</name>
    <dbReference type="NCBI Taxonomy" id="77586"/>
    <lineage>
        <taxon>Eukaryota</taxon>
        <taxon>Viridiplantae</taxon>
        <taxon>Streptophyta</taxon>
        <taxon>Embryophyta</taxon>
        <taxon>Tracheophyta</taxon>
        <taxon>Spermatophyta</taxon>
        <taxon>Magnoliopsida</taxon>
        <taxon>Liliopsida</taxon>
        <taxon>Poales</taxon>
        <taxon>Poaceae</taxon>
        <taxon>BOP clade</taxon>
        <taxon>Oryzoideae</taxon>
        <taxon>Oryzeae</taxon>
        <taxon>Oryzinae</taxon>
        <taxon>Leersia</taxon>
    </lineage>
</organism>
<evidence type="ECO:0000256" key="3">
    <source>
        <dbReference type="ARBA" id="ARBA00022692"/>
    </source>
</evidence>
<accession>A0A0D9VXS1</accession>
<dbReference type="Pfam" id="PF08263">
    <property type="entry name" value="LRRNT_2"/>
    <property type="match status" value="2"/>
</dbReference>
<evidence type="ECO:0000256" key="7">
    <source>
        <dbReference type="ARBA" id="ARBA00023136"/>
    </source>
</evidence>
<dbReference type="Pfam" id="PF00560">
    <property type="entry name" value="LRR_1"/>
    <property type="match status" value="1"/>
</dbReference>
<evidence type="ECO:0000256" key="10">
    <source>
        <dbReference type="SAM" id="SignalP"/>
    </source>
</evidence>
<dbReference type="Proteomes" id="UP000032180">
    <property type="component" value="Chromosome 3"/>
</dbReference>
<dbReference type="PANTHER" id="PTHR47986">
    <property type="entry name" value="OSJNBA0070M12.3 PROTEIN"/>
    <property type="match status" value="1"/>
</dbReference>
<dbReference type="Pfam" id="PF13855">
    <property type="entry name" value="LRR_8"/>
    <property type="match status" value="1"/>
</dbReference>
<dbReference type="InterPro" id="IPR001611">
    <property type="entry name" value="Leu-rich_rpt"/>
</dbReference>
<feature type="signal peptide" evidence="10">
    <location>
        <begin position="1"/>
        <end position="25"/>
    </location>
</feature>
<dbReference type="Gramene" id="LPERR03G25270.1">
    <property type="protein sequence ID" value="LPERR03G25270.1"/>
    <property type="gene ID" value="LPERR03G25270"/>
</dbReference>
<evidence type="ECO:0000256" key="4">
    <source>
        <dbReference type="ARBA" id="ARBA00022729"/>
    </source>
</evidence>
<keyword evidence="2" id="KW-0433">Leucine-rich repeat</keyword>
<keyword evidence="8" id="KW-0675">Receptor</keyword>
<keyword evidence="13" id="KW-1185">Reference proteome</keyword>
<evidence type="ECO:0000256" key="8">
    <source>
        <dbReference type="ARBA" id="ARBA00023170"/>
    </source>
</evidence>
<evidence type="ECO:0000313" key="13">
    <source>
        <dbReference type="Proteomes" id="UP000032180"/>
    </source>
</evidence>
<comment type="subcellular location">
    <subcellularLocation>
        <location evidence="1">Membrane</location>
        <topology evidence="1">Single-pass membrane protein</topology>
    </subcellularLocation>
</comment>
<dbReference type="InterPro" id="IPR052422">
    <property type="entry name" value="Auxin_Ser/Thr_Kinase"/>
</dbReference>
<dbReference type="FunFam" id="3.80.10.10:FF:000129">
    <property type="entry name" value="Leucine-rich repeat receptor-like kinase"/>
    <property type="match status" value="1"/>
</dbReference>
<reference evidence="12" key="3">
    <citation type="submission" date="2015-04" db="UniProtKB">
        <authorList>
            <consortium name="EnsemblPlants"/>
        </authorList>
    </citation>
    <scope>IDENTIFICATION</scope>
</reference>
<keyword evidence="5" id="KW-0677">Repeat</keyword>
<dbReference type="SMART" id="SM00369">
    <property type="entry name" value="LRR_TYP"/>
    <property type="match status" value="3"/>
</dbReference>
<dbReference type="GO" id="GO:0016020">
    <property type="term" value="C:membrane"/>
    <property type="evidence" value="ECO:0007669"/>
    <property type="project" value="UniProtKB-SubCell"/>
</dbReference>
<dbReference type="InterPro" id="IPR003591">
    <property type="entry name" value="Leu-rich_rpt_typical-subtyp"/>
</dbReference>
<reference evidence="12 13" key="1">
    <citation type="submission" date="2012-08" db="EMBL/GenBank/DDBJ databases">
        <title>Oryza genome evolution.</title>
        <authorList>
            <person name="Wing R.A."/>
        </authorList>
    </citation>
    <scope>NUCLEOTIDE SEQUENCE</scope>
</reference>
<dbReference type="AlphaFoldDB" id="A0A0D9VXS1"/>
<evidence type="ECO:0000256" key="6">
    <source>
        <dbReference type="ARBA" id="ARBA00022989"/>
    </source>
</evidence>
<dbReference type="PANTHER" id="PTHR47986:SF32">
    <property type="entry name" value="LEUCINE-RICH REPEAT-CONTAINING N-TERMINAL PLANT-TYPE DOMAIN-CONTAINING PROTEIN"/>
    <property type="match status" value="1"/>
</dbReference>
<dbReference type="SUPFAM" id="SSF52058">
    <property type="entry name" value="L domain-like"/>
    <property type="match status" value="1"/>
</dbReference>
<dbReference type="HOGENOM" id="CLU_000288_114_6_1"/>
<dbReference type="STRING" id="77586.A0A0D9VXS1"/>
<dbReference type="EnsemblPlants" id="LPERR03G25270.1">
    <property type="protein sequence ID" value="LPERR03G25270.1"/>
    <property type="gene ID" value="LPERR03G25270"/>
</dbReference>
<keyword evidence="4 10" id="KW-0732">Signal</keyword>
<evidence type="ECO:0000313" key="12">
    <source>
        <dbReference type="EnsemblPlants" id="LPERR03G25270.1"/>
    </source>
</evidence>
<evidence type="ECO:0000259" key="11">
    <source>
        <dbReference type="Pfam" id="PF08263"/>
    </source>
</evidence>
<dbReference type="InterPro" id="IPR032675">
    <property type="entry name" value="LRR_dom_sf"/>
</dbReference>